<sequence length="837" mass="89078">MSSPAGWGKSALLESWAAGRPDRAAWVAGGDRDGFWHRVLSAVATTGVDAPFADVTAATGPQRLIEALQRSSAAPTILVDDCNDTAEPGELAGLAQAARSSGTATRLILACRGSPNLPLHRWRVEGRLAEISQAELAFTVDETADLLAGHELILPWLAIAELHAQTEGWPAGLRLTAVALQHHADPAQILAGSAAIDSVADYLAAEVLGGLEPGERWALAEISVAERLTADFVNAMTGRVDGAALLAGLEHGGAFITRCAATEDTYRLHPMLGRTLYRELGRHDRNRTAQAHRRAADWHAAQGPPADVLRHLLAAGDGKSAIHVAERHWAEIVVGGRCLDQPVTTIPAPDGEPPRHLWFAMAAERLDAGDIMGTRHLLRLAYADEKTYADGQGAESLPFAALELTAARLEADLDGGCALASQVLATPASGEGPAAGTAAMLHPLALLSRGAAELQRGELPAAERDLCDALTLARRRDMERAAISAASHLAACHAARGHLRQAARCATETLDRANRLRLVQLVDLGWSRLALAETYFEWDRLDDAERCAAAAVDGSRGDRLIQLWGTVLQARIRTATGRPGDAHRMVRAVAREMVTADLPAAIRCALALVEGELRLACGDLNRAHELVQACRDVGALPVPAAVLEGSVLLAEGRPARAATAVEPYVAAHDELTSRTYRAWAGLVSALAGQRLGHPAQTTRGLETALQMAEEEDLRRGFAAGGHRLRALLESVAPTMPVFSQVAATLTVTLDATMRDSPPYGSRNGPDAVPAGSAVPPLTDRELTVLRHLQGSLSHAEIAELLHISVNTVKTHVKNIYSKLGATRRKDAIRRGHELRFL</sequence>
<dbReference type="GO" id="GO:0003677">
    <property type="term" value="F:DNA binding"/>
    <property type="evidence" value="ECO:0007669"/>
    <property type="project" value="UniProtKB-KW"/>
</dbReference>
<dbReference type="InterPro" id="IPR039420">
    <property type="entry name" value="WalR-like"/>
</dbReference>
<protein>
    <submittedName>
        <fullName evidence="3">LuxR family maltose regulon positive regulatory protein</fullName>
    </submittedName>
</protein>
<keyword evidence="4" id="KW-1185">Reference proteome</keyword>
<dbReference type="InterPro" id="IPR011990">
    <property type="entry name" value="TPR-like_helical_dom_sf"/>
</dbReference>
<evidence type="ECO:0000313" key="4">
    <source>
        <dbReference type="Proteomes" id="UP000320239"/>
    </source>
</evidence>
<feature type="domain" description="HTH luxR-type" evidence="2">
    <location>
        <begin position="770"/>
        <end position="835"/>
    </location>
</feature>
<evidence type="ECO:0000259" key="2">
    <source>
        <dbReference type="PROSITE" id="PS50043"/>
    </source>
</evidence>
<proteinExistence type="predicted"/>
<dbReference type="Pfam" id="PF00196">
    <property type="entry name" value="GerE"/>
    <property type="match status" value="1"/>
</dbReference>
<dbReference type="Pfam" id="PF17874">
    <property type="entry name" value="TPR_MalT"/>
    <property type="match status" value="1"/>
</dbReference>
<dbReference type="SMART" id="SM00421">
    <property type="entry name" value="HTH_LUXR"/>
    <property type="match status" value="1"/>
</dbReference>
<dbReference type="SUPFAM" id="SSF46894">
    <property type="entry name" value="C-terminal effector domain of the bipartite response regulators"/>
    <property type="match status" value="1"/>
</dbReference>
<dbReference type="Pfam" id="PF25873">
    <property type="entry name" value="WHD_MalT"/>
    <property type="match status" value="1"/>
</dbReference>
<dbReference type="InterPro" id="IPR000792">
    <property type="entry name" value="Tscrpt_reg_LuxR_C"/>
</dbReference>
<dbReference type="InterPro" id="IPR036388">
    <property type="entry name" value="WH-like_DNA-bd_sf"/>
</dbReference>
<dbReference type="GO" id="GO:0006355">
    <property type="term" value="P:regulation of DNA-templated transcription"/>
    <property type="evidence" value="ECO:0007669"/>
    <property type="project" value="InterPro"/>
</dbReference>
<evidence type="ECO:0000256" key="1">
    <source>
        <dbReference type="ARBA" id="ARBA00023125"/>
    </source>
</evidence>
<dbReference type="Proteomes" id="UP000320239">
    <property type="component" value="Unassembled WGS sequence"/>
</dbReference>
<gene>
    <name evidence="3" type="ORF">FHX34_10822</name>
</gene>
<dbReference type="Gene3D" id="1.10.10.10">
    <property type="entry name" value="Winged helix-like DNA-binding domain superfamily/Winged helix DNA-binding domain"/>
    <property type="match status" value="1"/>
</dbReference>
<dbReference type="InterPro" id="IPR059106">
    <property type="entry name" value="WHD_MalT"/>
</dbReference>
<dbReference type="SUPFAM" id="SSF48452">
    <property type="entry name" value="TPR-like"/>
    <property type="match status" value="1"/>
</dbReference>
<dbReference type="PANTHER" id="PTHR43214">
    <property type="entry name" value="TWO-COMPONENT RESPONSE REGULATOR"/>
    <property type="match status" value="1"/>
</dbReference>
<dbReference type="InterPro" id="IPR041617">
    <property type="entry name" value="TPR_MalT"/>
</dbReference>
<comment type="caution">
    <text evidence="3">The sequence shown here is derived from an EMBL/GenBank/DDBJ whole genome shotgun (WGS) entry which is preliminary data.</text>
</comment>
<organism evidence="3 4">
    <name type="scientific">Actinoplanes teichomyceticus</name>
    <dbReference type="NCBI Taxonomy" id="1867"/>
    <lineage>
        <taxon>Bacteria</taxon>
        <taxon>Bacillati</taxon>
        <taxon>Actinomycetota</taxon>
        <taxon>Actinomycetes</taxon>
        <taxon>Micromonosporales</taxon>
        <taxon>Micromonosporaceae</taxon>
        <taxon>Actinoplanes</taxon>
    </lineage>
</organism>
<dbReference type="InterPro" id="IPR016032">
    <property type="entry name" value="Sig_transdc_resp-reg_C-effctor"/>
</dbReference>
<accession>A0A561VCJ3</accession>
<dbReference type="AlphaFoldDB" id="A0A561VCJ3"/>
<dbReference type="Gene3D" id="1.25.40.10">
    <property type="entry name" value="Tetratricopeptide repeat domain"/>
    <property type="match status" value="1"/>
</dbReference>
<reference evidence="3 4" key="1">
    <citation type="submission" date="2019-06" db="EMBL/GenBank/DDBJ databases">
        <title>Sequencing the genomes of 1000 actinobacteria strains.</title>
        <authorList>
            <person name="Klenk H.-P."/>
        </authorList>
    </citation>
    <scope>NUCLEOTIDE SEQUENCE [LARGE SCALE GENOMIC DNA]</scope>
    <source>
        <strain evidence="3 4">DSM 43866</strain>
    </source>
</reference>
<dbReference type="EMBL" id="VIWY01000008">
    <property type="protein sequence ID" value="TWG09307.1"/>
    <property type="molecule type" value="Genomic_DNA"/>
</dbReference>
<dbReference type="CDD" id="cd06170">
    <property type="entry name" value="LuxR_C_like"/>
    <property type="match status" value="1"/>
</dbReference>
<evidence type="ECO:0000313" key="3">
    <source>
        <dbReference type="EMBL" id="TWG09307.1"/>
    </source>
</evidence>
<dbReference type="PRINTS" id="PR00038">
    <property type="entry name" value="HTHLUXR"/>
</dbReference>
<name>A0A561VCJ3_ACTTI</name>
<dbReference type="PROSITE" id="PS50043">
    <property type="entry name" value="HTH_LUXR_2"/>
    <property type="match status" value="1"/>
</dbReference>
<keyword evidence="1" id="KW-0238">DNA-binding</keyword>